<dbReference type="RefSeq" id="WP_155052862.1">
    <property type="nucleotide sequence ID" value="NZ_BAAAIB010000008.1"/>
</dbReference>
<dbReference type="EMBL" id="WMLB01000036">
    <property type="protein sequence ID" value="MTH69829.1"/>
    <property type="molecule type" value="Genomic_DNA"/>
</dbReference>
<dbReference type="Proteomes" id="UP000433071">
    <property type="component" value="Unassembled WGS sequence"/>
</dbReference>
<evidence type="ECO:0008006" key="3">
    <source>
        <dbReference type="Google" id="ProtNLM"/>
    </source>
</evidence>
<dbReference type="Gene3D" id="2.40.10.10">
    <property type="entry name" value="Trypsin-like serine proteases"/>
    <property type="match status" value="1"/>
</dbReference>
<protein>
    <recommendedName>
        <fullName evidence="3">Serine protease</fullName>
    </recommendedName>
</protein>
<proteinExistence type="predicted"/>
<name>A0A6I3M8N1_9MICO</name>
<dbReference type="InterPro" id="IPR043504">
    <property type="entry name" value="Peptidase_S1_PA_chymotrypsin"/>
</dbReference>
<dbReference type="OrthoDB" id="9811262at2"/>
<accession>A0A6I3M8N1</accession>
<comment type="caution">
    <text evidence="1">The sequence shown here is derived from an EMBL/GenBank/DDBJ whole genome shotgun (WGS) entry which is preliminary data.</text>
</comment>
<dbReference type="SUPFAM" id="SSF50494">
    <property type="entry name" value="Trypsin-like serine proteases"/>
    <property type="match status" value="1"/>
</dbReference>
<dbReference type="InterPro" id="IPR009003">
    <property type="entry name" value="Peptidase_S1_PA"/>
</dbReference>
<dbReference type="Pfam" id="PF13365">
    <property type="entry name" value="Trypsin_2"/>
    <property type="match status" value="1"/>
</dbReference>
<reference evidence="1 2" key="1">
    <citation type="submission" date="2019-11" db="EMBL/GenBank/DDBJ databases">
        <title>Agromyces kandeliae sp. nov., isolated from mangrove soil.</title>
        <authorList>
            <person name="Wang R."/>
        </authorList>
    </citation>
    <scope>NUCLEOTIDE SEQUENCE [LARGE SCALE GENOMIC DNA]</scope>
    <source>
        <strain evidence="1 2">JCM 11433</strain>
    </source>
</reference>
<keyword evidence="2" id="KW-1185">Reference proteome</keyword>
<evidence type="ECO:0000313" key="2">
    <source>
        <dbReference type="Proteomes" id="UP000433071"/>
    </source>
</evidence>
<organism evidence="1 2">
    <name type="scientific">Agromyces bracchium</name>
    <dbReference type="NCBI Taxonomy" id="88376"/>
    <lineage>
        <taxon>Bacteria</taxon>
        <taxon>Bacillati</taxon>
        <taxon>Actinomycetota</taxon>
        <taxon>Actinomycetes</taxon>
        <taxon>Micrococcales</taxon>
        <taxon>Microbacteriaceae</taxon>
        <taxon>Agromyces</taxon>
    </lineage>
</organism>
<evidence type="ECO:0000313" key="1">
    <source>
        <dbReference type="EMBL" id="MTH69829.1"/>
    </source>
</evidence>
<gene>
    <name evidence="1" type="ORF">GJ743_15770</name>
</gene>
<dbReference type="AlphaFoldDB" id="A0A6I3M8N1"/>
<sequence>MDDAGASYRRLLSARADGGPFEAAGGGNGDLPDTDVAVASLIDGVRYLEERLGKYAEPEVLAELVGGAEHGLRVISGKDDGAFDRHDLAGLEAVVHSDGTRPVFFVEDDFIDVLNPAAATHAAALSRVSAAVRAACSAVGRVVDPSSALGFRGTAWAIGDGIVATNFHVLKAIAVGAARPDGRFVGELKPDVAVDFGGEVGGSGPDGRRFPVHRVLGVGSEGAPERASTTLEDVNFDGLDLAILELEPVDGQDFPAPVAVARGDDPATHGALASKGRSVYVVGFPGNPKSTTADVFGRLFAGVAGVKRLAPGTLAAGRGDVPGDDRRWVIAHDASTLGGSSGSPVIDLETDGRAVLGAHFAGAPDRTNWAHSLEGASDELAEIVPGW</sequence>